<evidence type="ECO:0000313" key="4">
    <source>
        <dbReference type="EMBL" id="PWZ28279.1"/>
    </source>
</evidence>
<dbReference type="SUPFAM" id="SSF53474">
    <property type="entry name" value="alpha/beta-Hydrolases"/>
    <property type="match status" value="1"/>
</dbReference>
<feature type="coiled-coil region" evidence="2">
    <location>
        <begin position="201"/>
        <end position="235"/>
    </location>
</feature>
<dbReference type="InterPro" id="IPR001563">
    <property type="entry name" value="Peptidase_S10"/>
</dbReference>
<gene>
    <name evidence="4" type="primary">HNLS</name>
    <name evidence="4" type="ORF">Zm00014a_038923</name>
</gene>
<dbReference type="Proteomes" id="UP000251960">
    <property type="component" value="Chromosome 4"/>
</dbReference>
<dbReference type="GO" id="GO:0004185">
    <property type="term" value="F:serine-type carboxypeptidase activity"/>
    <property type="evidence" value="ECO:0007669"/>
    <property type="project" value="InterPro"/>
</dbReference>
<evidence type="ECO:0000259" key="3">
    <source>
        <dbReference type="Pfam" id="PF24922"/>
    </source>
</evidence>
<accession>A0A3L6F5C8</accession>
<name>A0A3L6F5C8_MAIZE</name>
<keyword evidence="2" id="KW-0175">Coiled coil</keyword>
<dbReference type="Gene3D" id="3.40.50.1820">
    <property type="entry name" value="alpha/beta hydrolase"/>
    <property type="match status" value="1"/>
</dbReference>
<dbReference type="InterPro" id="IPR029058">
    <property type="entry name" value="AB_hydrolase_fold"/>
</dbReference>
<dbReference type="Pfam" id="PF24922">
    <property type="entry name" value="ACBP4_C"/>
    <property type="match status" value="1"/>
</dbReference>
<proteinExistence type="inferred from homology"/>
<dbReference type="ExpressionAtlas" id="A0A3L6F5C8">
    <property type="expression patterns" value="baseline and differential"/>
</dbReference>
<evidence type="ECO:0000256" key="1">
    <source>
        <dbReference type="ARBA" id="ARBA00009431"/>
    </source>
</evidence>
<sequence>MARRDDDDDSAPAVTSRRASASLLLPALARASSGEDDRILGLPGQPNGVAFDMFGGYVTVDEQAGRALYYWLQEADRTAVKDPDAAPLLLWLNGGPGCSSVGSGALEKLGAFRVHNDGERLLLNEYAWNRAANVLFLESPAGVGFSYSNTSSDLIVGDNRTDQSIHCVVCPRPVWELQAVRGQLASEQSRCFKLEVDVAELRQKLQSMDALEKEVELLRRQRAASEEAAMDAKQRQSLGGMWGWLAGSPTPAV</sequence>
<dbReference type="PANTHER" id="PTHR11802:SF219">
    <property type="entry name" value="CARBOXYPEPTIDASE"/>
    <property type="match status" value="1"/>
</dbReference>
<evidence type="ECO:0000256" key="2">
    <source>
        <dbReference type="SAM" id="Coils"/>
    </source>
</evidence>
<organism evidence="4">
    <name type="scientific">Zea mays</name>
    <name type="common">Maize</name>
    <dbReference type="NCBI Taxonomy" id="4577"/>
    <lineage>
        <taxon>Eukaryota</taxon>
        <taxon>Viridiplantae</taxon>
        <taxon>Streptophyta</taxon>
        <taxon>Embryophyta</taxon>
        <taxon>Tracheophyta</taxon>
        <taxon>Spermatophyta</taxon>
        <taxon>Magnoliopsida</taxon>
        <taxon>Liliopsida</taxon>
        <taxon>Poales</taxon>
        <taxon>Poaceae</taxon>
        <taxon>PACMAD clade</taxon>
        <taxon>Panicoideae</taxon>
        <taxon>Andropogonodae</taxon>
        <taxon>Andropogoneae</taxon>
        <taxon>Tripsacinae</taxon>
        <taxon>Zea</taxon>
    </lineage>
</organism>
<dbReference type="PRINTS" id="PR00724">
    <property type="entry name" value="CRBOXYPTASEC"/>
</dbReference>
<comment type="similarity">
    <text evidence="1">Belongs to the peptidase S10 family.</text>
</comment>
<dbReference type="EMBL" id="NCVQ01000005">
    <property type="protein sequence ID" value="PWZ28279.1"/>
    <property type="molecule type" value="Genomic_DNA"/>
</dbReference>
<protein>
    <submittedName>
        <fullName evidence="4">P-(S)-hydroxymandelonitrile lyase</fullName>
    </submittedName>
</protein>
<dbReference type="PANTHER" id="PTHR11802">
    <property type="entry name" value="SERINE PROTEASE FAMILY S10 SERINE CARBOXYPEPTIDASE"/>
    <property type="match status" value="1"/>
</dbReference>
<dbReference type="GO" id="GO:0006508">
    <property type="term" value="P:proteolysis"/>
    <property type="evidence" value="ECO:0007669"/>
    <property type="project" value="InterPro"/>
</dbReference>
<dbReference type="GO" id="GO:0016829">
    <property type="term" value="F:lyase activity"/>
    <property type="evidence" value="ECO:0007669"/>
    <property type="project" value="UniProtKB-KW"/>
</dbReference>
<dbReference type="Pfam" id="PF00450">
    <property type="entry name" value="Peptidase_S10"/>
    <property type="match status" value="1"/>
</dbReference>
<reference evidence="4" key="1">
    <citation type="journal article" date="2018" name="Nat. Genet.">
        <title>Extensive intraspecific gene order and gene structural variations between Mo17 and other maize genomes.</title>
        <authorList>
            <person name="Sun S."/>
            <person name="Zhou Y."/>
            <person name="Chen J."/>
            <person name="Shi J."/>
            <person name="Zhao H."/>
            <person name="Zhao H."/>
            <person name="Song W."/>
            <person name="Zhang M."/>
            <person name="Cui Y."/>
            <person name="Dong X."/>
            <person name="Liu H."/>
            <person name="Ma X."/>
            <person name="Jiao Y."/>
            <person name="Wang B."/>
            <person name="Wei X."/>
            <person name="Stein J.C."/>
            <person name="Glaubitz J.C."/>
            <person name="Lu F."/>
            <person name="Yu G."/>
            <person name="Liang C."/>
            <person name="Fengler K."/>
            <person name="Li B."/>
            <person name="Rafalski A."/>
            <person name="Schnable P.S."/>
            <person name="Ware D.H."/>
            <person name="Buckler E.S."/>
            <person name="Lai J."/>
        </authorList>
    </citation>
    <scope>NUCLEOTIDE SEQUENCE [LARGE SCALE GENOMIC DNA]</scope>
    <source>
        <tissue evidence="4">Seedling</tissue>
    </source>
</reference>
<dbReference type="AlphaFoldDB" id="A0A3L6F5C8"/>
<keyword evidence="4" id="KW-0456">Lyase</keyword>
<dbReference type="InterPro" id="IPR056819">
    <property type="entry name" value="ACBP4-6_C"/>
</dbReference>
<feature type="domain" description="Acyl-CoA-binding" evidence="3">
    <location>
        <begin position="176"/>
        <end position="235"/>
    </location>
</feature>
<comment type="caution">
    <text evidence="4">The sequence shown here is derived from an EMBL/GenBank/DDBJ whole genome shotgun (WGS) entry which is preliminary data.</text>
</comment>